<comment type="caution">
    <text evidence="4">The sequence shown here is derived from an EMBL/GenBank/DDBJ whole genome shotgun (WGS) entry which is preliminary data.</text>
</comment>
<organism evidence="4 5">
    <name type="scientific">Luteolibacter rhizosphaerae</name>
    <dbReference type="NCBI Taxonomy" id="2989719"/>
    <lineage>
        <taxon>Bacteria</taxon>
        <taxon>Pseudomonadati</taxon>
        <taxon>Verrucomicrobiota</taxon>
        <taxon>Verrucomicrobiia</taxon>
        <taxon>Verrucomicrobiales</taxon>
        <taxon>Verrucomicrobiaceae</taxon>
        <taxon>Luteolibacter</taxon>
    </lineage>
</organism>
<gene>
    <name evidence="4" type="ORF">OJ996_26060</name>
</gene>
<accession>A0ABT3GB68</accession>
<feature type="region of interest" description="Disordered" evidence="1">
    <location>
        <begin position="799"/>
        <end position="825"/>
    </location>
</feature>
<feature type="compositionally biased region" description="Acidic residues" evidence="1">
    <location>
        <begin position="813"/>
        <end position="825"/>
    </location>
</feature>
<reference evidence="4" key="1">
    <citation type="submission" date="2022-10" db="EMBL/GenBank/DDBJ databases">
        <title>Luteolibacter sp. GHJ8, whole genome shotgun sequencing project.</title>
        <authorList>
            <person name="Zhao G."/>
            <person name="Shen L."/>
        </authorList>
    </citation>
    <scope>NUCLEOTIDE SEQUENCE</scope>
    <source>
        <strain evidence="4">GHJ8</strain>
    </source>
</reference>
<keyword evidence="5" id="KW-1185">Reference proteome</keyword>
<dbReference type="EMBL" id="JAPDDR010000026">
    <property type="protein sequence ID" value="MCW1917080.1"/>
    <property type="molecule type" value="Genomic_DNA"/>
</dbReference>
<feature type="chain" id="PRO_5045327569" evidence="2">
    <location>
        <begin position="19"/>
        <end position="904"/>
    </location>
</feature>
<keyword evidence="4" id="KW-0540">Nuclease</keyword>
<dbReference type="Gene3D" id="3.60.10.10">
    <property type="entry name" value="Endonuclease/exonuclease/phosphatase"/>
    <property type="match status" value="1"/>
</dbReference>
<evidence type="ECO:0000313" key="5">
    <source>
        <dbReference type="Proteomes" id="UP001165653"/>
    </source>
</evidence>
<dbReference type="InterPro" id="IPR036691">
    <property type="entry name" value="Endo/exonu/phosph_ase_sf"/>
</dbReference>
<protein>
    <submittedName>
        <fullName evidence="4">Endonuclease/exonuclease/phosphatase family protein</fullName>
    </submittedName>
</protein>
<dbReference type="Pfam" id="PF03372">
    <property type="entry name" value="Exo_endo_phos"/>
    <property type="match status" value="1"/>
</dbReference>
<keyword evidence="4" id="KW-0255">Endonuclease</keyword>
<proteinExistence type="predicted"/>
<feature type="domain" description="Endonuclease/exonuclease/phosphatase" evidence="3">
    <location>
        <begin position="45"/>
        <end position="321"/>
    </location>
</feature>
<dbReference type="Proteomes" id="UP001165653">
    <property type="component" value="Unassembled WGS sequence"/>
</dbReference>
<dbReference type="RefSeq" id="WP_264516699.1">
    <property type="nucleotide sequence ID" value="NZ_JAPDDR010000026.1"/>
</dbReference>
<dbReference type="GO" id="GO:0004519">
    <property type="term" value="F:endonuclease activity"/>
    <property type="evidence" value="ECO:0007669"/>
    <property type="project" value="UniProtKB-KW"/>
</dbReference>
<feature type="signal peptide" evidence="2">
    <location>
        <begin position="1"/>
        <end position="18"/>
    </location>
</feature>
<evidence type="ECO:0000256" key="1">
    <source>
        <dbReference type="SAM" id="MobiDB-lite"/>
    </source>
</evidence>
<name>A0ABT3GB68_9BACT</name>
<keyword evidence="4" id="KW-0378">Hydrolase</keyword>
<keyword evidence="2" id="KW-0732">Signal</keyword>
<sequence>MASKTLLSLLALSSLASAVEIRVAAFNIGAQFSGSAPIYSLGDPGTPDHETVKAVLARIDADVVSLEEIDSADVSGDPDDLDALAASLGYPYLYLAPVAGSPPTYTAPIDNSLRVIFLSRYPFLSTNVVASPPAAREMTRFLPAVKVDVPGTTNDPTIIAAHLKSGDGTDDRFRRLVEMKRLTGYLADQGLTDDHNYIVMGDFNMVGANRTYTTLPTGLPASYSLGTDVVLPVSYSNNPVSYFTTPGISRLDIRQVDGSAITFPYATTPSILDLMMVSPAIAGRMHGSEIYNSALDVSNSSGLPKAGEPLAADTSQTASDHLALFGDFELDADLPNLALSLSLPGVLEGMPDGSVMATVTLPAVLAEPITLTFSSDDPGAAVPVTPVIQIPAGSLSGSVAIRTPKNYLVDAERSVTITVMAAGHDPDNAVLVVENVDGPYRLSGPGATVSETFDGFGGNHDPAPWTTTGSHPWRGVDSGSSALPGLRAYGSIVDSSLGFLPGGSGTVASASFINDSAQPISALEIAFDVEQWRGALGGTADTLSAELFYDGTATPLPALAYSASTTLPTGPVAGGSTTTRSTTVSGLSIPPGASFELRLSFVPGAGGGVDPTDVFVNEIHYDNTSTDSNEFVEIVVAPGYTGPLSAVSLVLYNGNGGATYGTHTLDTFTAGATTSSGYRIFSKAISGLQNDLDGMAVVVNGSVLHFISYEGSFTATNGPASGMISTDIGVDQEPVQAADISAIGLTGNAGQASGFAWTQFTALPFSPGQPNSGQTFTVPALPSQGIAIDNLSVTFIQASDPDTDGDGLANSVDPDDDNDQQSDADELAFGTDPLDSSSVFRTLLSAAGNQLSFPGAAGIQYTVESSPDLEEWDELGGFTGSGQTIVVPLPTTEDRLFFRVRAGD</sequence>
<evidence type="ECO:0000259" key="3">
    <source>
        <dbReference type="Pfam" id="PF03372"/>
    </source>
</evidence>
<evidence type="ECO:0000313" key="4">
    <source>
        <dbReference type="EMBL" id="MCW1917080.1"/>
    </source>
</evidence>
<dbReference type="InterPro" id="IPR005135">
    <property type="entry name" value="Endo/exonuclease/phosphatase"/>
</dbReference>
<dbReference type="SUPFAM" id="SSF56219">
    <property type="entry name" value="DNase I-like"/>
    <property type="match status" value="1"/>
</dbReference>
<evidence type="ECO:0000256" key="2">
    <source>
        <dbReference type="SAM" id="SignalP"/>
    </source>
</evidence>